<dbReference type="Proteomes" id="UP001642409">
    <property type="component" value="Unassembled WGS sequence"/>
</dbReference>
<sequence length="105" mass="12183">MSRKFNQTFIIKICINELGQYIIQQINLLHNLALKGVAIFNPLISEMYPKCIQKQCCFREVYDQKTGLKRMIFGTRLQGGNFMSNPRYLVSELTYPLVSENATPF</sequence>
<dbReference type="AlphaFoldDB" id="A0AA86PBV1"/>
<protein>
    <submittedName>
        <fullName evidence="2">Hypothetical_protein</fullName>
    </submittedName>
</protein>
<reference evidence="2 3" key="2">
    <citation type="submission" date="2024-07" db="EMBL/GenBank/DDBJ databases">
        <authorList>
            <person name="Akdeniz Z."/>
        </authorList>
    </citation>
    <scope>NUCLEOTIDE SEQUENCE [LARGE SCALE GENOMIC DNA]</scope>
</reference>
<evidence type="ECO:0000313" key="2">
    <source>
        <dbReference type="EMBL" id="CAL6077525.1"/>
    </source>
</evidence>
<proteinExistence type="predicted"/>
<evidence type="ECO:0000313" key="3">
    <source>
        <dbReference type="Proteomes" id="UP001642409"/>
    </source>
</evidence>
<keyword evidence="3" id="KW-1185">Reference proteome</keyword>
<dbReference type="EMBL" id="CAXDID020000328">
    <property type="protein sequence ID" value="CAL6077525.1"/>
    <property type="molecule type" value="Genomic_DNA"/>
</dbReference>
<dbReference type="EMBL" id="CATOUU010000630">
    <property type="protein sequence ID" value="CAI9936074.1"/>
    <property type="molecule type" value="Genomic_DNA"/>
</dbReference>
<organism evidence="1">
    <name type="scientific">Hexamita inflata</name>
    <dbReference type="NCBI Taxonomy" id="28002"/>
    <lineage>
        <taxon>Eukaryota</taxon>
        <taxon>Metamonada</taxon>
        <taxon>Diplomonadida</taxon>
        <taxon>Hexamitidae</taxon>
        <taxon>Hexamitinae</taxon>
        <taxon>Hexamita</taxon>
    </lineage>
</organism>
<reference evidence="1" key="1">
    <citation type="submission" date="2023-06" db="EMBL/GenBank/DDBJ databases">
        <authorList>
            <person name="Kurt Z."/>
        </authorList>
    </citation>
    <scope>NUCLEOTIDE SEQUENCE</scope>
</reference>
<gene>
    <name evidence="1" type="ORF">HINF_LOCUS23719</name>
    <name evidence="2" type="ORF">HINF_LOCUS58410</name>
</gene>
<evidence type="ECO:0000313" key="1">
    <source>
        <dbReference type="EMBL" id="CAI9936074.1"/>
    </source>
</evidence>
<accession>A0AA86PBV1</accession>
<name>A0AA86PBV1_9EUKA</name>
<comment type="caution">
    <text evidence="1">The sequence shown here is derived from an EMBL/GenBank/DDBJ whole genome shotgun (WGS) entry which is preliminary data.</text>
</comment>